<dbReference type="InterPro" id="IPR057985">
    <property type="entry name" value="TPR_PSMD3_N"/>
</dbReference>
<evidence type="ECO:0000259" key="2">
    <source>
        <dbReference type="PROSITE" id="PS50879"/>
    </source>
</evidence>
<dbReference type="EMBL" id="BTSX01000003">
    <property type="protein sequence ID" value="GMS88049.1"/>
    <property type="molecule type" value="Genomic_DNA"/>
</dbReference>
<accession>A0AAV5T3A0</accession>
<name>A0AAV5T3A0_9BILA</name>
<dbReference type="Pfam" id="PF00075">
    <property type="entry name" value="RNase_H"/>
    <property type="match status" value="1"/>
</dbReference>
<dbReference type="Gene3D" id="3.30.420.10">
    <property type="entry name" value="Ribonuclease H-like superfamily/Ribonuclease H"/>
    <property type="match status" value="1"/>
</dbReference>
<feature type="domain" description="RNase H type-1" evidence="2">
    <location>
        <begin position="271"/>
        <end position="417"/>
    </location>
</feature>
<evidence type="ECO:0000313" key="4">
    <source>
        <dbReference type="Proteomes" id="UP001432027"/>
    </source>
</evidence>
<dbReference type="GO" id="GO:0004523">
    <property type="term" value="F:RNA-DNA hybrid ribonuclease activity"/>
    <property type="evidence" value="ECO:0007669"/>
    <property type="project" value="InterPro"/>
</dbReference>
<dbReference type="AlphaFoldDB" id="A0AAV5T3A0"/>
<organism evidence="3 4">
    <name type="scientific">Pristionchus entomophagus</name>
    <dbReference type="NCBI Taxonomy" id="358040"/>
    <lineage>
        <taxon>Eukaryota</taxon>
        <taxon>Metazoa</taxon>
        <taxon>Ecdysozoa</taxon>
        <taxon>Nematoda</taxon>
        <taxon>Chromadorea</taxon>
        <taxon>Rhabditida</taxon>
        <taxon>Rhabditina</taxon>
        <taxon>Diplogasteromorpha</taxon>
        <taxon>Diplogasteroidea</taxon>
        <taxon>Neodiplogasteridae</taxon>
        <taxon>Pristionchus</taxon>
    </lineage>
</organism>
<dbReference type="InterPro" id="IPR012337">
    <property type="entry name" value="RNaseH-like_sf"/>
</dbReference>
<feature type="region of interest" description="Disordered" evidence="1">
    <location>
        <begin position="129"/>
        <end position="155"/>
    </location>
</feature>
<dbReference type="Proteomes" id="UP001432027">
    <property type="component" value="Unassembled WGS sequence"/>
</dbReference>
<protein>
    <recommendedName>
        <fullName evidence="2">RNase H type-1 domain-containing protein</fullName>
    </recommendedName>
</protein>
<sequence length="547" mass="61235">MTRKRWKGKKVEILHSTIILRKEIWEREEMKKTNPELIAFDTVDQLALNKDITEVLGSALYGKDGKALHKTSNAMTPEILQQLLMKTTVLSTKDLFLHLLLPSQYLHPAIPPTDVLVQDSVNSKTRVVLGRRKNRSKSVEEMQRGSLASSEQDTTPNSLGAACYVHLLVLKHLFDHADKDRAKIAADTLIANLDELDLRTLDDITANALDYLALVYKNHSRLEELKSDFDKRLQLARRSGHQETQGTIICTLVDIYALCRKYPPTDEEAPEEVTISAYSNAACIQESDCLSRPAASGIGISFGPEHPMNTSWRAPCPLKTSDAEALAAYAALAIIEHWPQYINQPITILTDCKGVVDVLRNEKKYESGRIFSVFCDRLQRLARTFPRGVEISIEHVSGHTGNKGNSRADALARKAIGLDVNMKLKPPKDKESQAVEPAKLYGEKDVEGKKAGFDNQLNWGDQWSREELEAFEEDKKDDNDDKDEDMEVDGSLPARSSDERSPFKEHGMASIPVTLPMGVEGKDDDESYESDAEMEVCDVGFEIGARW</sequence>
<reference evidence="3" key="1">
    <citation type="submission" date="2023-10" db="EMBL/GenBank/DDBJ databases">
        <title>Genome assembly of Pristionchus species.</title>
        <authorList>
            <person name="Yoshida K."/>
            <person name="Sommer R.J."/>
        </authorList>
    </citation>
    <scope>NUCLEOTIDE SEQUENCE</scope>
    <source>
        <strain evidence="3">RS0144</strain>
    </source>
</reference>
<gene>
    <name evidence="3" type="ORF">PENTCL1PPCAC_10224</name>
</gene>
<dbReference type="InterPro" id="IPR036397">
    <property type="entry name" value="RNaseH_sf"/>
</dbReference>
<evidence type="ECO:0000313" key="3">
    <source>
        <dbReference type="EMBL" id="GMS88049.1"/>
    </source>
</evidence>
<dbReference type="SUPFAM" id="SSF53098">
    <property type="entry name" value="Ribonuclease H-like"/>
    <property type="match status" value="1"/>
</dbReference>
<dbReference type="GO" id="GO:0003676">
    <property type="term" value="F:nucleic acid binding"/>
    <property type="evidence" value="ECO:0007669"/>
    <property type="project" value="InterPro"/>
</dbReference>
<feature type="compositionally biased region" description="Basic and acidic residues" evidence="1">
    <location>
        <begin position="496"/>
        <end position="507"/>
    </location>
</feature>
<comment type="caution">
    <text evidence="3">The sequence shown here is derived from an EMBL/GenBank/DDBJ whole genome shotgun (WGS) entry which is preliminary data.</text>
</comment>
<keyword evidence="4" id="KW-1185">Reference proteome</keyword>
<feature type="compositionally biased region" description="Polar residues" evidence="1">
    <location>
        <begin position="146"/>
        <end position="155"/>
    </location>
</feature>
<feature type="region of interest" description="Disordered" evidence="1">
    <location>
        <begin position="471"/>
        <end position="533"/>
    </location>
</feature>
<proteinExistence type="predicted"/>
<dbReference type="Pfam" id="PF25573">
    <property type="entry name" value="TPR_PSMD3_N"/>
    <property type="match status" value="1"/>
</dbReference>
<evidence type="ECO:0000256" key="1">
    <source>
        <dbReference type="SAM" id="MobiDB-lite"/>
    </source>
</evidence>
<feature type="compositionally biased region" description="Acidic residues" evidence="1">
    <location>
        <begin position="522"/>
        <end position="533"/>
    </location>
</feature>
<dbReference type="PROSITE" id="PS50879">
    <property type="entry name" value="RNASE_H_1"/>
    <property type="match status" value="1"/>
</dbReference>
<dbReference type="InterPro" id="IPR002156">
    <property type="entry name" value="RNaseH_domain"/>
</dbReference>